<gene>
    <name evidence="2" type="ORF">HPBE_LOCUS2816</name>
</gene>
<name>A0A183F9H3_HELPZ</name>
<protein>
    <submittedName>
        <fullName evidence="2 4">Uncharacterized protein</fullName>
    </submittedName>
</protein>
<dbReference type="EMBL" id="UZAH01005040">
    <property type="protein sequence ID" value="VDO28511.1"/>
    <property type="molecule type" value="Genomic_DNA"/>
</dbReference>
<evidence type="ECO:0000313" key="3">
    <source>
        <dbReference type="Proteomes" id="UP000050761"/>
    </source>
</evidence>
<keyword evidence="3" id="KW-1185">Reference proteome</keyword>
<dbReference type="AlphaFoldDB" id="A0A183F9H3"/>
<reference evidence="2 3" key="1">
    <citation type="submission" date="2018-11" db="EMBL/GenBank/DDBJ databases">
        <authorList>
            <consortium name="Pathogen Informatics"/>
        </authorList>
    </citation>
    <scope>NUCLEOTIDE SEQUENCE [LARGE SCALE GENOMIC DNA]</scope>
</reference>
<feature type="region of interest" description="Disordered" evidence="1">
    <location>
        <begin position="41"/>
        <end position="110"/>
    </location>
</feature>
<evidence type="ECO:0000313" key="4">
    <source>
        <dbReference type="WBParaSite" id="HPBE_0000281501-mRNA-1"/>
    </source>
</evidence>
<evidence type="ECO:0000256" key="1">
    <source>
        <dbReference type="SAM" id="MobiDB-lite"/>
    </source>
</evidence>
<feature type="compositionally biased region" description="Acidic residues" evidence="1">
    <location>
        <begin position="100"/>
        <end position="110"/>
    </location>
</feature>
<accession>A0A183F9H3</accession>
<proteinExistence type="predicted"/>
<organism evidence="3 4">
    <name type="scientific">Heligmosomoides polygyrus</name>
    <name type="common">Parasitic roundworm</name>
    <dbReference type="NCBI Taxonomy" id="6339"/>
    <lineage>
        <taxon>Eukaryota</taxon>
        <taxon>Metazoa</taxon>
        <taxon>Ecdysozoa</taxon>
        <taxon>Nematoda</taxon>
        <taxon>Chromadorea</taxon>
        <taxon>Rhabditida</taxon>
        <taxon>Rhabditina</taxon>
        <taxon>Rhabditomorpha</taxon>
        <taxon>Strongyloidea</taxon>
        <taxon>Heligmosomidae</taxon>
        <taxon>Heligmosomoides</taxon>
    </lineage>
</organism>
<reference evidence="4" key="2">
    <citation type="submission" date="2019-09" db="UniProtKB">
        <authorList>
            <consortium name="WormBaseParasite"/>
        </authorList>
    </citation>
    <scope>IDENTIFICATION</scope>
</reference>
<dbReference type="OrthoDB" id="242257at2759"/>
<accession>A0A3P7U2M1</accession>
<dbReference type="Proteomes" id="UP000050761">
    <property type="component" value="Unassembled WGS sequence"/>
</dbReference>
<evidence type="ECO:0000313" key="2">
    <source>
        <dbReference type="EMBL" id="VDO28511.1"/>
    </source>
</evidence>
<sequence>MESRRREVCTGPNTTLCRAGDDGIWTVGGVSHLPVRVGRAQVAGNSRSGAQMLKKAKKSRRGATSSQVRAVASEGSPCGPLGVPSSLDAAHGKSTPEALGDSDEEGDAFL</sequence>
<dbReference type="WBParaSite" id="HPBE_0000281501-mRNA-1">
    <property type="protein sequence ID" value="HPBE_0000281501-mRNA-1"/>
    <property type="gene ID" value="HPBE_0000281501"/>
</dbReference>